<evidence type="ECO:0000313" key="19">
    <source>
        <dbReference type="RefSeq" id="XP_030045348.1"/>
    </source>
</evidence>
<dbReference type="KEGG" id="muo:115459651"/>
<evidence type="ECO:0000256" key="8">
    <source>
        <dbReference type="ARBA" id="ARBA00023034"/>
    </source>
</evidence>
<evidence type="ECO:0000256" key="1">
    <source>
        <dbReference type="ARBA" id="ARBA00004123"/>
    </source>
</evidence>
<dbReference type="CTD" id="137886"/>
<dbReference type="PROSITE" id="PS50033">
    <property type="entry name" value="UBX"/>
    <property type="match status" value="1"/>
</dbReference>
<evidence type="ECO:0000256" key="12">
    <source>
        <dbReference type="ARBA" id="ARBA00040562"/>
    </source>
</evidence>
<dbReference type="GO" id="GO:0005813">
    <property type="term" value="C:centrosome"/>
    <property type="evidence" value="ECO:0007669"/>
    <property type="project" value="UniProtKB-SubCell"/>
</dbReference>
<dbReference type="GO" id="GO:0031468">
    <property type="term" value="P:nuclear membrane reassembly"/>
    <property type="evidence" value="ECO:0007669"/>
    <property type="project" value="TreeGrafter"/>
</dbReference>
<keyword evidence="6" id="KW-0963">Cytoplasm</keyword>
<dbReference type="SMART" id="SM00166">
    <property type="entry name" value="UBX"/>
    <property type="match status" value="1"/>
</dbReference>
<dbReference type="OrthoDB" id="25887at2759"/>
<dbReference type="PANTHER" id="PTHR23333:SF14">
    <property type="entry name" value="UBX DOMAIN-CONTAINING PROTEIN 2B"/>
    <property type="match status" value="1"/>
</dbReference>
<dbReference type="InterPro" id="IPR036241">
    <property type="entry name" value="NSFL1C_SEP_dom_sf"/>
</dbReference>
<dbReference type="AlphaFoldDB" id="A0A6P7WYP4"/>
<reference evidence="19" key="1">
    <citation type="submission" date="2025-08" db="UniProtKB">
        <authorList>
            <consortium name="RefSeq"/>
        </authorList>
    </citation>
    <scope>IDENTIFICATION</scope>
</reference>
<evidence type="ECO:0000256" key="3">
    <source>
        <dbReference type="ARBA" id="ARBA00004300"/>
    </source>
</evidence>
<evidence type="ECO:0000256" key="14">
    <source>
        <dbReference type="ARBA" id="ARBA00042371"/>
    </source>
</evidence>
<comment type="subcellular location">
    <subcellularLocation>
        <location evidence="3">Cytoplasm</location>
        <location evidence="3">Cytoskeleton</location>
        <location evidence="3">Microtubule organizing center</location>
        <location evidence="3">Centrosome</location>
    </subcellularLocation>
    <subcellularLocation>
        <location evidence="4">Cytoplasm</location>
        <location evidence="4">Cytosol</location>
    </subcellularLocation>
    <subcellularLocation>
        <location evidence="2">Endoplasmic reticulum</location>
    </subcellularLocation>
    <subcellularLocation>
        <location evidence="5">Golgi apparatus</location>
    </subcellularLocation>
    <subcellularLocation>
        <location evidence="1">Nucleus</location>
    </subcellularLocation>
</comment>
<dbReference type="SUPFAM" id="SSF54236">
    <property type="entry name" value="Ubiquitin-like"/>
    <property type="match status" value="1"/>
</dbReference>
<dbReference type="GO" id="GO:0005794">
    <property type="term" value="C:Golgi apparatus"/>
    <property type="evidence" value="ECO:0007669"/>
    <property type="project" value="UniProtKB-SubCell"/>
</dbReference>
<dbReference type="RefSeq" id="XP_030045348.1">
    <property type="nucleotide sequence ID" value="XM_030189488.1"/>
</dbReference>
<dbReference type="Proteomes" id="UP000515156">
    <property type="component" value="Chromosome 1"/>
</dbReference>
<dbReference type="GO" id="GO:0043130">
    <property type="term" value="F:ubiquitin binding"/>
    <property type="evidence" value="ECO:0007669"/>
    <property type="project" value="TreeGrafter"/>
</dbReference>
<feature type="region of interest" description="Disordered" evidence="15">
    <location>
        <begin position="53"/>
        <end position="93"/>
    </location>
</feature>
<name>A0A6P7WYP4_9AMPH</name>
<feature type="region of interest" description="Disordered" evidence="15">
    <location>
        <begin position="1"/>
        <end position="37"/>
    </location>
</feature>
<evidence type="ECO:0000256" key="5">
    <source>
        <dbReference type="ARBA" id="ARBA00004555"/>
    </source>
</evidence>
<feature type="domain" description="SEP" evidence="17">
    <location>
        <begin position="159"/>
        <end position="224"/>
    </location>
</feature>
<proteinExistence type="inferred from homology"/>
<sequence>MAHNGESDNEEQWAEEKCGPPGGGQEGGAGDGTVQRPAVLDLQLALARLYEGEGNHQPSESGIPAGTEHPNERFYTENPDSIGLPMAAHSKNSGPGKIVNELFKQARELGAVPLDEALRTSDDLDKAKSFSGGGYKLGDSSQARSEYIYGEQQLGHAHDVQIVLKLWRNGFSLDDGELRSYTDPRNSQFLESIKRGEIPLELQRLVHRGQVNLDMEDHQDQEYIKPRLKFKAFSGEGQKLGSLTPEIVSTPSSPEEEHKSFLNAEVMVDELVPTTKILIRLADGSRLIQRFNLTHRIMDVRHFIIESRPEFATEDFVLVTTFPNLELTDENQTIQEADLLNTVVLQRLK</sequence>
<dbReference type="SMART" id="SM00553">
    <property type="entry name" value="SEP"/>
    <property type="match status" value="1"/>
</dbReference>
<dbReference type="Pfam" id="PF00789">
    <property type="entry name" value="UBX"/>
    <property type="match status" value="1"/>
</dbReference>
<evidence type="ECO:0000256" key="6">
    <source>
        <dbReference type="ARBA" id="ARBA00022490"/>
    </source>
</evidence>
<feature type="compositionally biased region" description="Gly residues" evidence="15">
    <location>
        <begin position="20"/>
        <end position="31"/>
    </location>
</feature>
<evidence type="ECO:0000256" key="13">
    <source>
        <dbReference type="ARBA" id="ARBA00041414"/>
    </source>
</evidence>
<dbReference type="GO" id="GO:0000045">
    <property type="term" value="P:autophagosome assembly"/>
    <property type="evidence" value="ECO:0007669"/>
    <property type="project" value="TreeGrafter"/>
</dbReference>
<dbReference type="Gene3D" id="3.10.20.90">
    <property type="entry name" value="Phosphatidylinositol 3-kinase Catalytic Subunit, Chain A, domain 1"/>
    <property type="match status" value="1"/>
</dbReference>
<dbReference type="InParanoid" id="A0A6P7WYP4"/>
<organism evidence="18 19">
    <name type="scientific">Microcaecilia unicolor</name>
    <dbReference type="NCBI Taxonomy" id="1415580"/>
    <lineage>
        <taxon>Eukaryota</taxon>
        <taxon>Metazoa</taxon>
        <taxon>Chordata</taxon>
        <taxon>Craniata</taxon>
        <taxon>Vertebrata</taxon>
        <taxon>Euteleostomi</taxon>
        <taxon>Amphibia</taxon>
        <taxon>Gymnophiona</taxon>
        <taxon>Siphonopidae</taxon>
        <taxon>Microcaecilia</taxon>
    </lineage>
</organism>
<dbReference type="GO" id="GO:0005634">
    <property type="term" value="C:nucleus"/>
    <property type="evidence" value="ECO:0007669"/>
    <property type="project" value="UniProtKB-SubCell"/>
</dbReference>
<accession>A0A6P7WYP4</accession>
<dbReference type="Gene3D" id="3.30.420.210">
    <property type="entry name" value="SEP domain"/>
    <property type="match status" value="1"/>
</dbReference>
<dbReference type="InterPro" id="IPR012989">
    <property type="entry name" value="SEP_domain"/>
</dbReference>
<dbReference type="GO" id="GO:0061025">
    <property type="term" value="P:membrane fusion"/>
    <property type="evidence" value="ECO:0007669"/>
    <property type="project" value="TreeGrafter"/>
</dbReference>
<dbReference type="PANTHER" id="PTHR23333">
    <property type="entry name" value="UBX DOMAIN CONTAINING PROTEIN"/>
    <property type="match status" value="1"/>
</dbReference>
<evidence type="ECO:0000256" key="7">
    <source>
        <dbReference type="ARBA" id="ARBA00022824"/>
    </source>
</evidence>
<evidence type="ECO:0000313" key="18">
    <source>
        <dbReference type="Proteomes" id="UP000515156"/>
    </source>
</evidence>
<dbReference type="GO" id="GO:0043161">
    <property type="term" value="P:proteasome-mediated ubiquitin-dependent protein catabolic process"/>
    <property type="evidence" value="ECO:0007669"/>
    <property type="project" value="TreeGrafter"/>
</dbReference>
<evidence type="ECO:0000256" key="15">
    <source>
        <dbReference type="SAM" id="MobiDB-lite"/>
    </source>
</evidence>
<feature type="domain" description="UBX" evidence="16">
    <location>
        <begin position="270"/>
        <end position="347"/>
    </location>
</feature>
<evidence type="ECO:0000256" key="10">
    <source>
        <dbReference type="ARBA" id="ARBA00023242"/>
    </source>
</evidence>
<dbReference type="GO" id="GO:0007030">
    <property type="term" value="P:Golgi organization"/>
    <property type="evidence" value="ECO:0007669"/>
    <property type="project" value="TreeGrafter"/>
</dbReference>
<dbReference type="InterPro" id="IPR001012">
    <property type="entry name" value="UBX_dom"/>
</dbReference>
<evidence type="ECO:0000259" key="17">
    <source>
        <dbReference type="PROSITE" id="PS51399"/>
    </source>
</evidence>
<evidence type="ECO:0000256" key="2">
    <source>
        <dbReference type="ARBA" id="ARBA00004240"/>
    </source>
</evidence>
<dbReference type="FunCoup" id="A0A6P7WYP4">
    <property type="interactions" value="3280"/>
</dbReference>
<dbReference type="InterPro" id="IPR029071">
    <property type="entry name" value="Ubiquitin-like_domsf"/>
</dbReference>
<keyword evidence="18" id="KW-1185">Reference proteome</keyword>
<dbReference type="SUPFAM" id="SSF102848">
    <property type="entry name" value="NSFL1 (p97 ATPase) cofactor p47, SEP domain"/>
    <property type="match status" value="1"/>
</dbReference>
<dbReference type="GeneID" id="115459651"/>
<evidence type="ECO:0000259" key="16">
    <source>
        <dbReference type="PROSITE" id="PS50033"/>
    </source>
</evidence>
<protein>
    <recommendedName>
        <fullName evidence="12">UBX domain-containing protein 2B</fullName>
    </recommendedName>
    <alternativeName>
        <fullName evidence="14">NSFL1 cofactor p37</fullName>
    </alternativeName>
    <alternativeName>
        <fullName evidence="13">p97 cofactor p37</fullName>
    </alternativeName>
</protein>
<comment type="similarity">
    <text evidence="11">Belongs to the NSFL1C family.</text>
</comment>
<evidence type="ECO:0000256" key="9">
    <source>
        <dbReference type="ARBA" id="ARBA00023212"/>
    </source>
</evidence>
<gene>
    <name evidence="19" type="primary">UBXN2B</name>
</gene>
<keyword evidence="10" id="KW-0539">Nucleus</keyword>
<evidence type="ECO:0000256" key="4">
    <source>
        <dbReference type="ARBA" id="ARBA00004514"/>
    </source>
</evidence>
<keyword evidence="9" id="KW-0206">Cytoskeleton</keyword>
<keyword evidence="8" id="KW-0333">Golgi apparatus</keyword>
<evidence type="ECO:0000256" key="11">
    <source>
        <dbReference type="ARBA" id="ARBA00038241"/>
    </source>
</evidence>
<dbReference type="PROSITE" id="PS51399">
    <property type="entry name" value="SEP"/>
    <property type="match status" value="1"/>
</dbReference>
<dbReference type="FunFam" id="3.30.420.210:FF:000001">
    <property type="entry name" value="NSFL1 (P97) cofactor (P47)"/>
    <property type="match status" value="1"/>
</dbReference>
<dbReference type="Pfam" id="PF08059">
    <property type="entry name" value="SEP"/>
    <property type="match status" value="1"/>
</dbReference>
<dbReference type="GO" id="GO:0005829">
    <property type="term" value="C:cytosol"/>
    <property type="evidence" value="ECO:0007669"/>
    <property type="project" value="UniProtKB-SubCell"/>
</dbReference>
<keyword evidence="7" id="KW-0256">Endoplasmic reticulum</keyword>
<dbReference type="GO" id="GO:0005783">
    <property type="term" value="C:endoplasmic reticulum"/>
    <property type="evidence" value="ECO:0007669"/>
    <property type="project" value="UniProtKB-SubCell"/>
</dbReference>